<dbReference type="InterPro" id="IPR038081">
    <property type="entry name" value="CalX-like_sf"/>
</dbReference>
<dbReference type="EMBL" id="JAHBOH010000001">
    <property type="protein sequence ID" value="MBT0992934.1"/>
    <property type="molecule type" value="Genomic_DNA"/>
</dbReference>
<feature type="domain" description="Bacterial Ig-like" evidence="2">
    <location>
        <begin position="973"/>
        <end position="1052"/>
    </location>
</feature>
<reference evidence="3 4" key="1">
    <citation type="submission" date="2021-05" db="EMBL/GenBank/DDBJ databases">
        <title>Description of Cellulomonas sp. DKR-3 sp. nov.</title>
        <authorList>
            <person name="Dahal R.H."/>
            <person name="Chaudhary D.K."/>
        </authorList>
    </citation>
    <scope>NUCLEOTIDE SEQUENCE [LARGE SCALE GENOMIC DNA]</scope>
    <source>
        <strain evidence="3 4">DKR-3</strain>
    </source>
</reference>
<feature type="signal peptide" evidence="1">
    <location>
        <begin position="1"/>
        <end position="28"/>
    </location>
</feature>
<comment type="caution">
    <text evidence="3">The sequence shown here is derived from an EMBL/GenBank/DDBJ whole genome shotgun (WGS) entry which is preliminary data.</text>
</comment>
<dbReference type="InterPro" id="IPR013783">
    <property type="entry name" value="Ig-like_fold"/>
</dbReference>
<dbReference type="Proteomes" id="UP000722125">
    <property type="component" value="Unassembled WGS sequence"/>
</dbReference>
<protein>
    <submittedName>
        <fullName evidence="3">Ig-like domain repeat protein</fullName>
    </submittedName>
</protein>
<dbReference type="InterPro" id="IPR032109">
    <property type="entry name" value="Big_3_5"/>
</dbReference>
<keyword evidence="1" id="KW-0732">Signal</keyword>
<gene>
    <name evidence="3" type="ORF">KIN34_01335</name>
</gene>
<sequence>MRLSPRSNRFAASLLAAVLTAGTLTAFAAPATATTTTDGEVAAGDSWTVTDLGGTYEVTLDLDEPLPVRDDAPTLVVDGEPVGLAQESDSGRRLTVLTDDPSVATADSVRAGWFSEAGATSRVLADVEAAPEPELLLENAPEGTPDPAVHGDYAYTKSLYTFGNQAIDLAGIGGIRGEVEGKVYLPTTGGARPVVLFLHGRHTSCNGAGANPLRWPCGPTQTNIPSYAGYDGAAEALASNGYAVISIAANAINSNDNELALDQGAKARGQLILDTLAIFRDADAGVSTTLHDAQTDTDVTLADALSGNGALPAAGLDPEVVEITPADLVGRLDFSRVGLMGHSRGGEGVTAAATLNAQLEDPFDIVSILPLAPVDFGRMTVPSIPSMVLLPYCDGDVSNQQGQHMNDDARYAFDDDVLRSDVWVMGANHNFFNTVWTPGKYNLSVSDDWSGTSTTSARATDEVCGTQGAAVDTSIRLTADEQYDVGTALLSGWFRLTVGGEDEFLPMFDGSNAKVDSTADADIRVSATQPSSSRGDIETFTSPGSSVRTYGTATATLCASLSGRTLPATLPFCSTTFASAQVPHWTPASNGANVPASPMNKMLWTSGTGELRMSIPKALRDASGRESLSIKVAPDESVAYGGGTDLTVTVVDRTGATFSRKVSELNPNALVRLPQSTKNPTTLGKIVLQQVKLPIADMTGVDTSDLREVRLTAAVGIDGLSTGGAYLSDLAFETPAVGTAAPATEISVGTGFVRVEEGVGPGEALVPVTLSRAADVPVTAYLTVAGGTTATAKAALAMRKVTFAPGQTCTAVPVATYGDAAASSSAATAYKISVINTSNAVMGADAFAQLVVREDDGTTGAAAPIAPVGEQGDPCAEVAPTAGTLTAGTDPVAPSDTVTVSGTGFRAFESVAFSLDGVALGSAVSVADGSVSAELVVPADAGLGERELTAVSAGTGRTASGTLTVLAPTTTALTLAPEVPAIAEAVTLTATVSGADTAGAVTFTDGETVLGTADVVEGVATLEVADGFAAGEHAVVATFGETATAGSSSSEVVTFLLVKGQSTIALTLDAAASAYGSPVTGSVAVEGSTSGTVTLGYGSTTTQLELVDGAATFALPAGLAPGAYTVSAVFDGTAKVEASGTVTAGVVVAPGATESTVTVPATVTVGGRVSGTVAVSGGTAGTVPGGSVAIEVKTGSGSWTSAATATLGSTGRASYAFTAPTSVAGLSVRAVYSGDATYAGSTSAAGALRVAKRTTTTEVSAKAKAKVGTAIPVTVVVRPTALTVGGTVRVYTQQGDGAWKLVRTAKVATGGKLSVSVTGTALGSLTVKAVFGSTGGLTSSVGTDTVTIVR</sequence>
<dbReference type="InterPro" id="IPR029058">
    <property type="entry name" value="AB_hydrolase_fold"/>
</dbReference>
<evidence type="ECO:0000256" key="1">
    <source>
        <dbReference type="SAM" id="SignalP"/>
    </source>
</evidence>
<organism evidence="3 4">
    <name type="scientific">Cellulomonas fulva</name>
    <dbReference type="NCBI Taxonomy" id="2835530"/>
    <lineage>
        <taxon>Bacteria</taxon>
        <taxon>Bacillati</taxon>
        <taxon>Actinomycetota</taxon>
        <taxon>Actinomycetes</taxon>
        <taxon>Micrococcales</taxon>
        <taxon>Cellulomonadaceae</taxon>
        <taxon>Cellulomonas</taxon>
    </lineage>
</organism>
<name>A0ABS5TUZ4_9CELL</name>
<dbReference type="Pfam" id="PF16640">
    <property type="entry name" value="Big_3_5"/>
    <property type="match status" value="1"/>
</dbReference>
<feature type="chain" id="PRO_5047251910" evidence="1">
    <location>
        <begin position="29"/>
        <end position="1350"/>
    </location>
</feature>
<dbReference type="RefSeq" id="WP_214345920.1">
    <property type="nucleotide sequence ID" value="NZ_JAHBOH010000001.1"/>
</dbReference>
<dbReference type="SUPFAM" id="SSF141072">
    <property type="entry name" value="CalX-like"/>
    <property type="match status" value="1"/>
</dbReference>
<evidence type="ECO:0000313" key="4">
    <source>
        <dbReference type="Proteomes" id="UP000722125"/>
    </source>
</evidence>
<accession>A0ABS5TUZ4</accession>
<dbReference type="Gene3D" id="2.60.40.10">
    <property type="entry name" value="Immunoglobulins"/>
    <property type="match status" value="2"/>
</dbReference>
<proteinExistence type="predicted"/>
<evidence type="ECO:0000259" key="2">
    <source>
        <dbReference type="Pfam" id="PF16640"/>
    </source>
</evidence>
<evidence type="ECO:0000313" key="3">
    <source>
        <dbReference type="EMBL" id="MBT0992934.1"/>
    </source>
</evidence>
<dbReference type="Gene3D" id="3.40.50.1820">
    <property type="entry name" value="alpha/beta hydrolase"/>
    <property type="match status" value="1"/>
</dbReference>
<dbReference type="SUPFAM" id="SSF53474">
    <property type="entry name" value="alpha/beta-Hydrolases"/>
    <property type="match status" value="1"/>
</dbReference>
<keyword evidence="4" id="KW-1185">Reference proteome</keyword>